<dbReference type="InterPro" id="IPR013785">
    <property type="entry name" value="Aldolase_TIM"/>
</dbReference>
<feature type="binding site" evidence="7">
    <location>
        <begin position="85"/>
        <end position="87"/>
    </location>
    <ligand>
        <name>FMN</name>
        <dbReference type="ChEBI" id="CHEBI:58210"/>
    </ligand>
</feature>
<dbReference type="GO" id="GO:0016491">
    <property type="term" value="F:oxidoreductase activity"/>
    <property type="evidence" value="ECO:0007669"/>
    <property type="project" value="UniProtKB-KW"/>
</dbReference>
<dbReference type="Gene3D" id="3.20.20.70">
    <property type="entry name" value="Aldolase class I"/>
    <property type="match status" value="1"/>
</dbReference>
<evidence type="ECO:0000256" key="6">
    <source>
        <dbReference type="PIRSR" id="PIRSR000138-1"/>
    </source>
</evidence>
<dbReference type="InterPro" id="IPR037396">
    <property type="entry name" value="FMN_HAD"/>
</dbReference>
<feature type="binding site" evidence="7">
    <location>
        <begin position="291"/>
        <end position="295"/>
    </location>
    <ligand>
        <name>FMN</name>
        <dbReference type="ChEBI" id="CHEBI:58210"/>
    </ligand>
</feature>
<feature type="binding site" evidence="7">
    <location>
        <position position="263"/>
    </location>
    <ligand>
        <name>glyoxylate</name>
        <dbReference type="ChEBI" id="CHEBI:36655"/>
    </ligand>
</feature>
<keyword evidence="10" id="KW-1185">Reference proteome</keyword>
<proteinExistence type="inferred from homology"/>
<dbReference type="PROSITE" id="PS51349">
    <property type="entry name" value="FMN_HYDROXY_ACID_DH_2"/>
    <property type="match status" value="1"/>
</dbReference>
<dbReference type="PANTHER" id="PTHR10578">
    <property type="entry name" value="S -2-HYDROXY-ACID OXIDASE-RELATED"/>
    <property type="match status" value="1"/>
</dbReference>
<dbReference type="PROSITE" id="PS00557">
    <property type="entry name" value="FMN_HYDROXY_ACID_DH_1"/>
    <property type="match status" value="1"/>
</dbReference>
<dbReference type="AlphaFoldDB" id="A0A2W2GI57"/>
<gene>
    <name evidence="9" type="ORF">C1I98_13240</name>
</gene>
<sequence length="371" mass="39072">MTAPSLPHGAPVNVREFEQAARMVLDPVHDDYVRGGAQDEVTVRANESAFAGLCLVPRVLRGAGEPVLRTAVLGHEASMPVVIAPTAFHRLVHPDAERATARAAAAEGVIMIAAMLSTVAIEDVAAEARKAATDPCLWFQLYPQPDLGFTRAIVQRAEAAGCRALVVTADSPALGRAERNDRNDFHDLPPGLRCENLRELRGGEPGSVRQVVLSPEISWRHVEWLRETTDLPILVKGVLHPADAALAADLGVDGIMVSNHGGRQLDTTPPTIAQLPRIAEAVAGRVPLLLDGGVRRGTDVIKALALGAAAVGIGRPVMWGLAVAGEDGVSAVLSMLRRELANALALCGCAGPADVPRDLVMDISAKEGCAR</sequence>
<evidence type="ECO:0000256" key="4">
    <source>
        <dbReference type="ARBA" id="ARBA00023002"/>
    </source>
</evidence>
<evidence type="ECO:0000256" key="3">
    <source>
        <dbReference type="ARBA" id="ARBA00022643"/>
    </source>
</evidence>
<dbReference type="InterPro" id="IPR008259">
    <property type="entry name" value="FMN_hydac_DH_AS"/>
</dbReference>
<dbReference type="PANTHER" id="PTHR10578:SF107">
    <property type="entry name" value="2-HYDROXYACID OXIDASE 1"/>
    <property type="match status" value="1"/>
</dbReference>
<evidence type="ECO:0000313" key="9">
    <source>
        <dbReference type="EMBL" id="PZG47553.1"/>
    </source>
</evidence>
<dbReference type="Proteomes" id="UP000248544">
    <property type="component" value="Unassembled WGS sequence"/>
</dbReference>
<feature type="binding site" evidence="7">
    <location>
        <position position="258"/>
    </location>
    <ligand>
        <name>FMN</name>
        <dbReference type="ChEBI" id="CHEBI:58210"/>
    </ligand>
</feature>
<evidence type="ECO:0000256" key="2">
    <source>
        <dbReference type="ARBA" id="ARBA00022630"/>
    </source>
</evidence>
<feature type="binding site" evidence="7">
    <location>
        <position position="168"/>
    </location>
    <ligand>
        <name>FMN</name>
        <dbReference type="ChEBI" id="CHEBI:58210"/>
    </ligand>
</feature>
<accession>A0A2W2GI57</accession>
<evidence type="ECO:0000256" key="1">
    <source>
        <dbReference type="ARBA" id="ARBA00001917"/>
    </source>
</evidence>
<evidence type="ECO:0000313" key="10">
    <source>
        <dbReference type="Proteomes" id="UP000248544"/>
    </source>
</evidence>
<feature type="domain" description="FMN hydroxy acid dehydrogenase" evidence="8">
    <location>
        <begin position="6"/>
        <end position="365"/>
    </location>
</feature>
<comment type="similarity">
    <text evidence="5">Belongs to the FMN-dependent alpha-hydroxy acid dehydrogenase family.</text>
</comment>
<feature type="binding site" evidence="7">
    <location>
        <position position="32"/>
    </location>
    <ligand>
        <name>glyoxylate</name>
        <dbReference type="ChEBI" id="CHEBI:36655"/>
    </ligand>
</feature>
<feature type="binding site" evidence="7">
    <location>
        <position position="236"/>
    </location>
    <ligand>
        <name>FMN</name>
        <dbReference type="ChEBI" id="CHEBI:58210"/>
    </ligand>
</feature>
<evidence type="ECO:0000256" key="5">
    <source>
        <dbReference type="ARBA" id="ARBA00024042"/>
    </source>
</evidence>
<keyword evidence="3 7" id="KW-0288">FMN</keyword>
<comment type="cofactor">
    <cofactor evidence="1">
        <name>FMN</name>
        <dbReference type="ChEBI" id="CHEBI:58210"/>
    </cofactor>
</comment>
<dbReference type="SUPFAM" id="SSF51395">
    <property type="entry name" value="FMN-linked oxidoreductases"/>
    <property type="match status" value="1"/>
</dbReference>
<feature type="binding site" evidence="7">
    <location>
        <position position="142"/>
    </location>
    <ligand>
        <name>glyoxylate</name>
        <dbReference type="ChEBI" id="CHEBI:36655"/>
    </ligand>
</feature>
<dbReference type="PIRSF" id="PIRSF000138">
    <property type="entry name" value="Al-hdrx_acd_dh"/>
    <property type="match status" value="1"/>
</dbReference>
<organism evidence="9 10">
    <name type="scientific">Spongiactinospora gelatinilytica</name>
    <dbReference type="NCBI Taxonomy" id="2666298"/>
    <lineage>
        <taxon>Bacteria</taxon>
        <taxon>Bacillati</taxon>
        <taxon>Actinomycetota</taxon>
        <taxon>Actinomycetes</taxon>
        <taxon>Streptosporangiales</taxon>
        <taxon>Streptosporangiaceae</taxon>
        <taxon>Spongiactinospora</taxon>
    </lineage>
</organism>
<dbReference type="GO" id="GO:0005737">
    <property type="term" value="C:cytoplasm"/>
    <property type="evidence" value="ECO:0007669"/>
    <property type="project" value="UniProtKB-ARBA"/>
</dbReference>
<dbReference type="InterPro" id="IPR012133">
    <property type="entry name" value="Alpha-hydoxy_acid_DH_FMN"/>
</dbReference>
<dbReference type="EMBL" id="POUA01000085">
    <property type="protein sequence ID" value="PZG47553.1"/>
    <property type="molecule type" value="Genomic_DNA"/>
</dbReference>
<dbReference type="GO" id="GO:0010181">
    <property type="term" value="F:FMN binding"/>
    <property type="evidence" value="ECO:0007669"/>
    <property type="project" value="InterPro"/>
</dbReference>
<dbReference type="InterPro" id="IPR000262">
    <property type="entry name" value="FMN-dep_DH"/>
</dbReference>
<keyword evidence="2 7" id="KW-0285">Flavoprotein</keyword>
<name>A0A2W2GI57_9ACTN</name>
<dbReference type="Pfam" id="PF01070">
    <property type="entry name" value="FMN_dh"/>
    <property type="match status" value="1"/>
</dbReference>
<dbReference type="CDD" id="cd02809">
    <property type="entry name" value="alpha_hydroxyacid_oxid_FMN"/>
    <property type="match status" value="1"/>
</dbReference>
<keyword evidence="4" id="KW-0560">Oxidoreductase</keyword>
<evidence type="ECO:0000256" key="7">
    <source>
        <dbReference type="PIRSR" id="PIRSR000138-2"/>
    </source>
</evidence>
<feature type="binding site" evidence="7">
    <location>
        <begin position="314"/>
        <end position="315"/>
    </location>
    <ligand>
        <name>FMN</name>
        <dbReference type="ChEBI" id="CHEBI:58210"/>
    </ligand>
</feature>
<protein>
    <submittedName>
        <fullName evidence="9">Alpha-hydroxy-acid oxidizing enzyme</fullName>
    </submittedName>
</protein>
<feature type="binding site" evidence="7">
    <location>
        <position position="140"/>
    </location>
    <ligand>
        <name>FMN</name>
        <dbReference type="ChEBI" id="CHEBI:58210"/>
    </ligand>
</feature>
<comment type="caution">
    <text evidence="9">The sequence shown here is derived from an EMBL/GenBank/DDBJ whole genome shotgun (WGS) entry which is preliminary data.</text>
</comment>
<reference evidence="9 10" key="1">
    <citation type="submission" date="2018-01" db="EMBL/GenBank/DDBJ databases">
        <title>Draft genome sequence of Sphaerisporangium sp. 7K107.</title>
        <authorList>
            <person name="Sahin N."/>
            <person name="Saygin H."/>
            <person name="Ay H."/>
        </authorList>
    </citation>
    <scope>NUCLEOTIDE SEQUENCE [LARGE SCALE GENOMIC DNA]</scope>
    <source>
        <strain evidence="9 10">7K107</strain>
    </source>
</reference>
<dbReference type="RefSeq" id="WP_111167469.1">
    <property type="nucleotide sequence ID" value="NZ_POUA01000085.1"/>
</dbReference>
<feature type="active site" description="Proton acceptor" evidence="6">
    <location>
        <position position="260"/>
    </location>
</feature>
<feature type="binding site" evidence="7">
    <location>
        <position position="260"/>
    </location>
    <ligand>
        <name>glyoxylate</name>
        <dbReference type="ChEBI" id="CHEBI:36655"/>
    </ligand>
</feature>
<dbReference type="FunFam" id="3.20.20.70:FF:000056">
    <property type="entry name" value="hydroxyacid oxidase 2"/>
    <property type="match status" value="1"/>
</dbReference>
<evidence type="ECO:0000259" key="8">
    <source>
        <dbReference type="PROSITE" id="PS51349"/>
    </source>
</evidence>